<feature type="region of interest" description="Disordered" evidence="8">
    <location>
        <begin position="88"/>
        <end position="155"/>
    </location>
</feature>
<dbReference type="Proteomes" id="UP001460270">
    <property type="component" value="Unassembled WGS sequence"/>
</dbReference>
<feature type="domain" description="Fibronectin type-III" evidence="12">
    <location>
        <begin position="499"/>
        <end position="593"/>
    </location>
</feature>
<protein>
    <recommendedName>
        <fullName evidence="2">protein-tyrosine-phosphatase</fullName>
        <ecNumber evidence="2">3.1.3.48</ecNumber>
    </recommendedName>
</protein>
<dbReference type="PROSITE" id="PS50055">
    <property type="entry name" value="TYR_PHOSPHATASE_PTP"/>
    <property type="match status" value="2"/>
</dbReference>
<dbReference type="GO" id="GO:0004725">
    <property type="term" value="F:protein tyrosine phosphatase activity"/>
    <property type="evidence" value="ECO:0007669"/>
    <property type="project" value="UniProtKB-EC"/>
</dbReference>
<evidence type="ECO:0000259" key="12">
    <source>
        <dbReference type="PROSITE" id="PS50853"/>
    </source>
</evidence>
<dbReference type="Gene3D" id="2.60.40.10">
    <property type="entry name" value="Immunoglobulins"/>
    <property type="match status" value="2"/>
</dbReference>
<dbReference type="InterPro" id="IPR000242">
    <property type="entry name" value="PTP_cat"/>
</dbReference>
<evidence type="ECO:0000256" key="5">
    <source>
        <dbReference type="ARBA" id="ARBA00022912"/>
    </source>
</evidence>
<dbReference type="InterPro" id="IPR013783">
    <property type="entry name" value="Ig-like_fold"/>
</dbReference>
<feature type="region of interest" description="Disordered" evidence="8">
    <location>
        <begin position="1004"/>
        <end position="1033"/>
    </location>
</feature>
<dbReference type="InterPro" id="IPR050348">
    <property type="entry name" value="Protein-Tyr_Phosphatase"/>
</dbReference>
<dbReference type="PANTHER" id="PTHR19134:SF539">
    <property type="entry name" value="RECEPTOR-TYPE TYROSINE-PROTEIN PHOSPHATASE C"/>
    <property type="match status" value="1"/>
</dbReference>
<evidence type="ECO:0000256" key="1">
    <source>
        <dbReference type="ARBA" id="ARBA00004167"/>
    </source>
</evidence>
<dbReference type="PRINTS" id="PR00700">
    <property type="entry name" value="PRTYPHPHTASE"/>
</dbReference>
<feature type="transmembrane region" description="Helical" evidence="9">
    <location>
        <begin position="29"/>
        <end position="47"/>
    </location>
</feature>
<comment type="caution">
    <text evidence="13">The sequence shown here is derived from an EMBL/GenBank/DDBJ whole genome shotgun (WGS) entry which is preliminary data.</text>
</comment>
<evidence type="ECO:0000259" key="10">
    <source>
        <dbReference type="PROSITE" id="PS50055"/>
    </source>
</evidence>
<dbReference type="CDD" id="cd00063">
    <property type="entry name" value="FN3"/>
    <property type="match status" value="2"/>
</dbReference>
<dbReference type="CDD" id="cd14557">
    <property type="entry name" value="R-PTPc-C-1"/>
    <property type="match status" value="1"/>
</dbReference>
<dbReference type="InterPro" id="IPR000387">
    <property type="entry name" value="Tyr_Pase_dom"/>
</dbReference>
<comment type="subcellular location">
    <subcellularLocation>
        <location evidence="1">Membrane</location>
        <topology evidence="1">Single-pass membrane protein</topology>
    </subcellularLocation>
</comment>
<accession>A0AAW0MYV8</accession>
<dbReference type="FunFam" id="3.90.190.10:FF:000033">
    <property type="entry name" value="receptor-type tyrosine-protein phosphatase C isoform X1"/>
    <property type="match status" value="1"/>
</dbReference>
<proteinExistence type="predicted"/>
<dbReference type="Pfam" id="PF00102">
    <property type="entry name" value="Y_phosphatase"/>
    <property type="match status" value="2"/>
</dbReference>
<evidence type="ECO:0000313" key="14">
    <source>
        <dbReference type="Proteomes" id="UP001460270"/>
    </source>
</evidence>
<feature type="domain" description="Tyrosine specific protein phosphatases" evidence="11">
    <location>
        <begin position="848"/>
        <end position="919"/>
    </location>
</feature>
<dbReference type="GO" id="GO:0016020">
    <property type="term" value="C:membrane"/>
    <property type="evidence" value="ECO:0007669"/>
    <property type="project" value="UniProtKB-SubCell"/>
</dbReference>
<dbReference type="Gene3D" id="3.90.190.10">
    <property type="entry name" value="Protein tyrosine phosphatase superfamily"/>
    <property type="match status" value="2"/>
</dbReference>
<dbReference type="PROSITE" id="PS50056">
    <property type="entry name" value="TYR_PHOSPHATASE_2"/>
    <property type="match status" value="1"/>
</dbReference>
<dbReference type="SUPFAM" id="SSF49265">
    <property type="entry name" value="Fibronectin type III"/>
    <property type="match status" value="2"/>
</dbReference>
<evidence type="ECO:0000313" key="13">
    <source>
        <dbReference type="EMBL" id="KAK7888610.1"/>
    </source>
</evidence>
<keyword evidence="5" id="KW-0904">Protein phosphatase</keyword>
<evidence type="ECO:0000256" key="8">
    <source>
        <dbReference type="SAM" id="MobiDB-lite"/>
    </source>
</evidence>
<dbReference type="AlphaFoldDB" id="A0AAW0MYV8"/>
<feature type="domain" description="Tyrosine-protein phosphatase" evidence="10">
    <location>
        <begin position="669"/>
        <end position="928"/>
    </location>
</feature>
<dbReference type="InterPro" id="IPR029021">
    <property type="entry name" value="Prot-tyrosine_phosphatase-like"/>
</dbReference>
<keyword evidence="9" id="KW-0812">Transmembrane</keyword>
<evidence type="ECO:0000256" key="7">
    <source>
        <dbReference type="ARBA" id="ARBA00051722"/>
    </source>
</evidence>
<dbReference type="PROSITE" id="PS00383">
    <property type="entry name" value="TYR_PHOSPHATASE_1"/>
    <property type="match status" value="1"/>
</dbReference>
<dbReference type="SMART" id="SM00060">
    <property type="entry name" value="FN3"/>
    <property type="match status" value="3"/>
</dbReference>
<dbReference type="InterPro" id="IPR003961">
    <property type="entry name" value="FN3_dom"/>
</dbReference>
<feature type="domain" description="Tyrosine-protein phosphatase" evidence="10">
    <location>
        <begin position="959"/>
        <end position="1180"/>
    </location>
</feature>
<dbReference type="InterPro" id="IPR003595">
    <property type="entry name" value="Tyr_Pase_cat"/>
</dbReference>
<dbReference type="SMART" id="SM00404">
    <property type="entry name" value="PTPc_motif"/>
    <property type="match status" value="1"/>
</dbReference>
<evidence type="ECO:0000256" key="6">
    <source>
        <dbReference type="ARBA" id="ARBA00023136"/>
    </source>
</evidence>
<evidence type="ECO:0000256" key="9">
    <source>
        <dbReference type="SAM" id="Phobius"/>
    </source>
</evidence>
<dbReference type="InterPro" id="IPR036116">
    <property type="entry name" value="FN3_sf"/>
</dbReference>
<gene>
    <name evidence="13" type="ORF">WMY93_024170</name>
</gene>
<reference evidence="14" key="1">
    <citation type="submission" date="2024-04" db="EMBL/GenBank/DDBJ databases">
        <title>Salinicola lusitanus LLJ914,a marine bacterium isolated from the Okinawa Trough.</title>
        <authorList>
            <person name="Li J."/>
        </authorList>
    </citation>
    <scope>NUCLEOTIDE SEQUENCE [LARGE SCALE GENOMIC DNA]</scope>
</reference>
<keyword evidence="4" id="KW-0378">Hydrolase</keyword>
<dbReference type="PROSITE" id="PS50853">
    <property type="entry name" value="FN3"/>
    <property type="match status" value="2"/>
</dbReference>
<organism evidence="13 14">
    <name type="scientific">Mugilogobius chulae</name>
    <name type="common">yellowstripe goby</name>
    <dbReference type="NCBI Taxonomy" id="88201"/>
    <lineage>
        <taxon>Eukaryota</taxon>
        <taxon>Metazoa</taxon>
        <taxon>Chordata</taxon>
        <taxon>Craniata</taxon>
        <taxon>Vertebrata</taxon>
        <taxon>Euteleostomi</taxon>
        <taxon>Actinopterygii</taxon>
        <taxon>Neopterygii</taxon>
        <taxon>Teleostei</taxon>
        <taxon>Neoteleostei</taxon>
        <taxon>Acanthomorphata</taxon>
        <taxon>Gobiaria</taxon>
        <taxon>Gobiiformes</taxon>
        <taxon>Gobioidei</taxon>
        <taxon>Gobiidae</taxon>
        <taxon>Gobionellinae</taxon>
        <taxon>Mugilogobius</taxon>
    </lineage>
</organism>
<sequence>MSHKRVTENHMKFRVYGVGPSSPLDMAHFGAFVIFLGAGLVALSSWLPCKRDSESQWDSWLNKVKAPNHILPLCANCRHSHGTKLSYTRASSTSVVPTSNPPLTPSPNRSDVPTPNTTTTKPDNGTSSAQPSQATPDDTSITPFTPPPPPPPLSVSSFSVEVLDIGLQVNVNDSGIFNVTVFQSSQRIFSEMVNDTKRNITNLKPCTKYEVTVQRRGGVTCSKSGDNSSSVISETTGNMKKGHFKYAPQSIGKISFTSDWNISCADVSSLRGTAEQCENDKRCCIPVEPDDLCTNLSITFNSSKCPFNDSVHLDAGKFHKVLDLTQNVTYPKNSTTGNPVKIVPKMSLPPKCNFTIDYYCTDKNNKTKNISELQPFENYICRGIIKNVTQTPEIPVNTTCVLKKNYSNPTKSDTSITLNWNTESENCDINQIQPRLNYVCRCRTVYGNSEGVPSETNSQSCTVTGLEAFTKYNCEVKGFYDEKSVFSFTETGIKTEPGVPDKVELTKVDITENNVFTVTCKMPDGNKFKGKKEEFRATLLLEDKEIKTKPGAKCSFTFEGLNYLTTYKVKVQAFNGFNYGEASEETVITLFNDKAVIGFLVLLILITAVALLLVLYKIYVLKHRKSRNLGDHHQLLPIEEERLLNIDPIPGDELLDTYKRKLADEGRLFLAEFQSIPRIFSKYTMKEAKKNCNAIKNRYVDILPYDYNRVQLTTGNGEQGCDYINASFIDGYNEAKKYIAAQGPKEETIGDFWRMVWEQKSSVIVMVTRCEEGNRVKCAQYWPSLEREAEIFEEFVVKVNSEDQCPDYTIRHLSLTNKREKNSEREVTHIQFLSWPDHGVPGEPHLLLKLRRRVNAFKNLFSGPIVVHCSAGVGRTGTYIGIDAMMEGLDVESRVDIYGYVVQLRRQRCLMVQVEAQYILIHQALLEHNQFGETEISLSDLHNSVSALKENAGDESSLMVEEFERLPSYKNWRTYNTGITEENNKKNWVATVIPYDYNRVLLRLEEEDSQDGEDKDEDDDESSDEEEEESSKYINASHISGYWGSRCFITAQTPFSDTTADFWLMIHQKKVSTIVMLSESKQGETESAYWGKEKTTYGEIEVEVSSTEMTPVFISRTMNIRHVKRKEGRAVKHFEFLKWSDGDLPQKPQELMELLKEIRSKCDDSRSLRASPALVHCNNGSTALAWWWRCGTCWTVQRQRSWWTCFKW</sequence>
<dbReference type="SUPFAM" id="SSF52799">
    <property type="entry name" value="(Phosphotyrosine protein) phosphatases II"/>
    <property type="match status" value="2"/>
</dbReference>
<feature type="compositionally biased region" description="Acidic residues" evidence="8">
    <location>
        <begin position="1005"/>
        <end position="1029"/>
    </location>
</feature>
<evidence type="ECO:0000256" key="2">
    <source>
        <dbReference type="ARBA" id="ARBA00013064"/>
    </source>
</evidence>
<feature type="domain" description="Fibronectin type-III" evidence="12">
    <location>
        <begin position="394"/>
        <end position="498"/>
    </location>
</feature>
<evidence type="ECO:0000256" key="3">
    <source>
        <dbReference type="ARBA" id="ARBA00022729"/>
    </source>
</evidence>
<dbReference type="InterPro" id="IPR016130">
    <property type="entry name" value="Tyr_Pase_AS"/>
</dbReference>
<feature type="compositionally biased region" description="Pro residues" evidence="8">
    <location>
        <begin position="144"/>
        <end position="153"/>
    </location>
</feature>
<keyword evidence="6 9" id="KW-0472">Membrane</keyword>
<dbReference type="SMART" id="SM00194">
    <property type="entry name" value="PTPc"/>
    <property type="match status" value="2"/>
</dbReference>
<feature type="compositionally biased region" description="Low complexity" evidence="8">
    <location>
        <begin position="113"/>
        <end position="122"/>
    </location>
</feature>
<name>A0AAW0MYV8_9GOBI</name>
<dbReference type="PANTHER" id="PTHR19134">
    <property type="entry name" value="RECEPTOR-TYPE TYROSINE-PROTEIN PHOSPHATASE"/>
    <property type="match status" value="1"/>
</dbReference>
<evidence type="ECO:0000256" key="4">
    <source>
        <dbReference type="ARBA" id="ARBA00022801"/>
    </source>
</evidence>
<dbReference type="EMBL" id="JBBPFD010000018">
    <property type="protein sequence ID" value="KAK7888610.1"/>
    <property type="molecule type" value="Genomic_DNA"/>
</dbReference>
<keyword evidence="3" id="KW-0732">Signal</keyword>
<feature type="transmembrane region" description="Helical" evidence="9">
    <location>
        <begin position="596"/>
        <end position="619"/>
    </location>
</feature>
<evidence type="ECO:0000259" key="11">
    <source>
        <dbReference type="PROSITE" id="PS50056"/>
    </source>
</evidence>
<feature type="compositionally biased region" description="Polar residues" evidence="8">
    <location>
        <begin position="123"/>
        <end position="134"/>
    </location>
</feature>
<keyword evidence="9" id="KW-1133">Transmembrane helix</keyword>
<comment type="catalytic activity">
    <reaction evidence="7">
        <text>O-phospho-L-tyrosyl-[protein] + H2O = L-tyrosyl-[protein] + phosphate</text>
        <dbReference type="Rhea" id="RHEA:10684"/>
        <dbReference type="Rhea" id="RHEA-COMP:10136"/>
        <dbReference type="Rhea" id="RHEA-COMP:20101"/>
        <dbReference type="ChEBI" id="CHEBI:15377"/>
        <dbReference type="ChEBI" id="CHEBI:43474"/>
        <dbReference type="ChEBI" id="CHEBI:46858"/>
        <dbReference type="ChEBI" id="CHEBI:61978"/>
        <dbReference type="EC" id="3.1.3.48"/>
    </reaction>
</comment>
<keyword evidence="14" id="KW-1185">Reference proteome</keyword>
<dbReference type="EC" id="3.1.3.48" evidence="2"/>